<protein>
    <submittedName>
        <fullName evidence="1">Gliding motility-associated C-terminal domain-containing protein</fullName>
    </submittedName>
</protein>
<keyword evidence="2" id="KW-1185">Reference proteome</keyword>
<gene>
    <name evidence="1" type="ORF">FGF67_15705</name>
</gene>
<accession>A0A5C4SD87</accession>
<dbReference type="EMBL" id="VDCS01000018">
    <property type="protein sequence ID" value="TNJ41519.1"/>
    <property type="molecule type" value="Genomic_DNA"/>
</dbReference>
<evidence type="ECO:0000313" key="2">
    <source>
        <dbReference type="Proteomes" id="UP000308713"/>
    </source>
</evidence>
<dbReference type="Proteomes" id="UP000308713">
    <property type="component" value="Unassembled WGS sequence"/>
</dbReference>
<proteinExistence type="predicted"/>
<dbReference type="Pfam" id="PF13585">
    <property type="entry name" value="CHU_C"/>
    <property type="match status" value="1"/>
</dbReference>
<organism evidence="1 2">
    <name type="scientific">Allotamlana fucoidanivorans</name>
    <dbReference type="NCBI Taxonomy" id="2583814"/>
    <lineage>
        <taxon>Bacteria</taxon>
        <taxon>Pseudomonadati</taxon>
        <taxon>Bacteroidota</taxon>
        <taxon>Flavobacteriia</taxon>
        <taxon>Flavobacteriales</taxon>
        <taxon>Flavobacteriaceae</taxon>
        <taxon>Allotamlana</taxon>
    </lineage>
</organism>
<evidence type="ECO:0000313" key="1">
    <source>
        <dbReference type="EMBL" id="TNJ41519.1"/>
    </source>
</evidence>
<name>A0A5C4SD87_9FLAO</name>
<dbReference type="AlphaFoldDB" id="A0A5C4SD87"/>
<feature type="non-terminal residue" evidence="1">
    <location>
        <position position="1"/>
    </location>
</feature>
<comment type="caution">
    <text evidence="1">The sequence shown here is derived from an EMBL/GenBank/DDBJ whole genome shotgun (WGS) entry which is preliminary data.</text>
</comment>
<reference evidence="1 2" key="1">
    <citation type="submission" date="2019-05" db="EMBL/GenBank/DDBJ databases">
        <title>Tamlana fucoidanivorans sp. nov., isolated from the surface of algae collected from Fujian province in China.</title>
        <authorList>
            <person name="Li J."/>
        </authorList>
    </citation>
    <scope>NUCLEOTIDE SEQUENCE [LARGE SCALE GENOMIC DNA]</scope>
    <source>
        <strain evidence="1 2">CW2-9</strain>
    </source>
</reference>
<sequence length="526" mass="56602">IAAWVTAQTNSINSSLAGGCSPSVSHDFTNQSIDFCTGGTVTITWTVEDICGSTNPTATYTLTQPQAVSYTSPSDDTADACEFDDQVGVDQAFLNWVNTQSTNINLGGGCSPELTNNSASVSIPELCVGGTVTVTWTIDDVCETIQVSANFTLTPVQGTKFDQTTLPADVTVECDAIPTSETLTASNSCGNVSVTFNETKIDGSCPSNYLIERTWMATDKCDNTVSHKQIITIQDTTAPVPTTTFEGMINVICTDIPEIPNLEFVDNCSSNVTVVFNETNSFNENEPTDYEIVRTWSVKDDCDNSKDYVQIISVTLSEVVTEEFAESRCFEDGIVELNDYLPRNLNRNGTWTLLEGNLNALLDGSVFNPTKLKIGEDFLPSDGGIDYKFAYTTTDAGCISVTEYNLNIHADCVVLPCGENDIVISKAVTPNGDRVNDTFDITGIDLCGFVAEVKIFNRWGALVYESDNYTLGSTETSGISGDWDGSAPKSAIGNAGKLPNGTYYYIINLKDSGLSPLTGPVYLGTK</sequence>
<dbReference type="RefSeq" id="WP_139698715.1">
    <property type="nucleotide sequence ID" value="NZ_VDCS01000018.1"/>
</dbReference>